<feature type="region of interest" description="Disordered" evidence="2">
    <location>
        <begin position="777"/>
        <end position="798"/>
    </location>
</feature>
<evidence type="ECO:0000313" key="4">
    <source>
        <dbReference type="EMBL" id="GIM01478.1"/>
    </source>
</evidence>
<keyword evidence="6" id="KW-1185">Reference proteome</keyword>
<organism evidence="4 5">
    <name type="scientific">Volvox reticuliferus</name>
    <dbReference type="NCBI Taxonomy" id="1737510"/>
    <lineage>
        <taxon>Eukaryota</taxon>
        <taxon>Viridiplantae</taxon>
        <taxon>Chlorophyta</taxon>
        <taxon>core chlorophytes</taxon>
        <taxon>Chlorophyceae</taxon>
        <taxon>CS clade</taxon>
        <taxon>Chlamydomonadales</taxon>
        <taxon>Volvocaceae</taxon>
        <taxon>Volvox</taxon>
    </lineage>
</organism>
<reference evidence="4" key="1">
    <citation type="journal article" date="2021" name="Proc. Natl. Acad. Sci. U.S.A.">
        <title>Three genomes in the algal genus Volvox reveal the fate of a haploid sex-determining region after a transition to homothallism.</title>
        <authorList>
            <person name="Yamamoto K."/>
            <person name="Hamaji T."/>
            <person name="Kawai-Toyooka H."/>
            <person name="Matsuzaki R."/>
            <person name="Takahashi F."/>
            <person name="Nishimura Y."/>
            <person name="Kawachi M."/>
            <person name="Noguchi H."/>
            <person name="Minakuchi Y."/>
            <person name="Umen J.G."/>
            <person name="Toyoda A."/>
            <person name="Nozaki H."/>
        </authorList>
    </citation>
    <scope>NUCLEOTIDE SEQUENCE</scope>
    <source>
        <strain evidence="4">NIES-3785</strain>
        <strain evidence="3">NIES-3786</strain>
    </source>
</reference>
<feature type="compositionally biased region" description="Basic and acidic residues" evidence="2">
    <location>
        <begin position="1554"/>
        <end position="1569"/>
    </location>
</feature>
<evidence type="ECO:0000313" key="6">
    <source>
        <dbReference type="Proteomes" id="UP000747110"/>
    </source>
</evidence>
<comment type="caution">
    <text evidence="4">The sequence shown here is derived from an EMBL/GenBank/DDBJ whole genome shotgun (WGS) entry which is preliminary data.</text>
</comment>
<dbReference type="Gene3D" id="6.10.250.3110">
    <property type="match status" value="1"/>
</dbReference>
<feature type="region of interest" description="Disordered" evidence="2">
    <location>
        <begin position="454"/>
        <end position="540"/>
    </location>
</feature>
<feature type="region of interest" description="Disordered" evidence="2">
    <location>
        <begin position="116"/>
        <end position="150"/>
    </location>
</feature>
<evidence type="ECO:0000313" key="5">
    <source>
        <dbReference type="Proteomes" id="UP000722791"/>
    </source>
</evidence>
<feature type="region of interest" description="Disordered" evidence="2">
    <location>
        <begin position="730"/>
        <end position="754"/>
    </location>
</feature>
<feature type="region of interest" description="Disordered" evidence="2">
    <location>
        <begin position="1551"/>
        <end position="1585"/>
    </location>
</feature>
<protein>
    <submittedName>
        <fullName evidence="4">Uncharacterized protein</fullName>
    </submittedName>
</protein>
<gene>
    <name evidence="3" type="ORF">Vretifemale_15926</name>
    <name evidence="4" type="ORF">Vretimale_6262</name>
</gene>
<feature type="region of interest" description="Disordered" evidence="2">
    <location>
        <begin position="282"/>
        <end position="320"/>
    </location>
</feature>
<dbReference type="Proteomes" id="UP000747110">
    <property type="component" value="Unassembled WGS sequence"/>
</dbReference>
<dbReference type="OrthoDB" id="542636at2759"/>
<feature type="compositionally biased region" description="Low complexity" evidence="2">
    <location>
        <begin position="947"/>
        <end position="976"/>
    </location>
</feature>
<keyword evidence="1" id="KW-0175">Coiled coil</keyword>
<name>A0A8J4G7C9_9CHLO</name>
<proteinExistence type="predicted"/>
<feature type="compositionally biased region" description="Low complexity" evidence="2">
    <location>
        <begin position="123"/>
        <end position="138"/>
    </location>
</feature>
<feature type="region of interest" description="Disordered" evidence="2">
    <location>
        <begin position="1140"/>
        <end position="1164"/>
    </location>
</feature>
<feature type="region of interest" description="Disordered" evidence="2">
    <location>
        <begin position="30"/>
        <end position="60"/>
    </location>
</feature>
<evidence type="ECO:0000313" key="3">
    <source>
        <dbReference type="EMBL" id="GIL87871.1"/>
    </source>
</evidence>
<feature type="compositionally biased region" description="Polar residues" evidence="2">
    <location>
        <begin position="777"/>
        <end position="788"/>
    </location>
</feature>
<feature type="compositionally biased region" description="Basic and acidic residues" evidence="2">
    <location>
        <begin position="1147"/>
        <end position="1163"/>
    </location>
</feature>
<feature type="compositionally biased region" description="Polar residues" evidence="2">
    <location>
        <begin position="282"/>
        <end position="294"/>
    </location>
</feature>
<feature type="region of interest" description="Disordered" evidence="2">
    <location>
        <begin position="230"/>
        <end position="261"/>
    </location>
</feature>
<feature type="region of interest" description="Disordered" evidence="2">
    <location>
        <begin position="71"/>
        <end position="90"/>
    </location>
</feature>
<feature type="compositionally biased region" description="Polar residues" evidence="2">
    <location>
        <begin position="475"/>
        <end position="484"/>
    </location>
</feature>
<feature type="coiled-coil region" evidence="1">
    <location>
        <begin position="1350"/>
        <end position="1511"/>
    </location>
</feature>
<evidence type="ECO:0000256" key="1">
    <source>
        <dbReference type="SAM" id="Coils"/>
    </source>
</evidence>
<dbReference type="PANTHER" id="PTHR23159:SF31">
    <property type="entry name" value="CENTROSOME-ASSOCIATED PROTEIN CEP250 ISOFORM X1"/>
    <property type="match status" value="1"/>
</dbReference>
<feature type="coiled-coil region" evidence="1">
    <location>
        <begin position="1649"/>
        <end position="1717"/>
    </location>
</feature>
<feature type="region of interest" description="Disordered" evidence="2">
    <location>
        <begin position="947"/>
        <end position="980"/>
    </location>
</feature>
<feature type="compositionally biased region" description="Low complexity" evidence="2">
    <location>
        <begin position="498"/>
        <end position="518"/>
    </location>
</feature>
<feature type="coiled-coil region" evidence="1">
    <location>
        <begin position="891"/>
        <end position="918"/>
    </location>
</feature>
<dbReference type="EMBL" id="BNCP01000042">
    <property type="protein sequence ID" value="GIL87871.1"/>
    <property type="molecule type" value="Genomic_DNA"/>
</dbReference>
<accession>A0A8J4G7C9</accession>
<sequence>MADISAWAVHAARLSDAMKKEQADQFLRGAMPGSYGHQQRAVSSGRHPRLSGGSPLHGQFQTSTEMLYGVSEGPHQATGQSPRPRSVSVGRRHQDMYELVNVMNEISSAGQELRNMTRPNQEQQGQLGPGRRAPGAPGSNSNDGRVALGPGAAGRSTAAAMAAAAAAAATNVRGYTSAGSVVAGGGSISSGLRGATGGGGSSVSGKGFARSILGGVESLTTKLMILDNKLTPRKVSPRSEHHRDTSVGRRNVSSSGEGPNYRDMLAEVNAGLLQGHGLLDTVQGSRDQRPSASSLGHGGRMAFDPPSMRPSATGGSSVAGGGATGSNYGSTVTPDWAASLIMANTQQRAEELQATDRMLETIHAQIRGGVSSGTASASITTAVAAAATDAPAQTAVTSATLSSAVLEASAGAPAGGGSGADGANRSGSIARRRGVTGSTAGGGMLQPFLATLSEAMPPPQTPVIRGPFGGAEPQQGLSAQQVQSHHAGPHVPAPPPAIARALPGGSTTSSPMSGTAGPRSARNQQRYDMEHRQQQQLQQQQQQQKQQIQQQQKQMQQQQQQRLQQQLQLLQQRHERQSQSGSVAPADAAVPLQLAPPLAERSTTGGGSTSTADIDATFHQRLMDLQMIADNLARSGIVTPELESSAGSAGVTSGETASLLVAGRRRDGTMMAAAAAGSGPSRREGTVSGAAAFLLGPRGAWLEDAAAATLPATTAGAGAWALAESGVAGLGGPRDGDGKAGRKPSTSHLGPSVSAGVGLVGAGGGTAVASSGYTSVAPHQTAGSSQGPQWPEDGGSLDSLHMNLLMQQRKKEKARREELGVAESDAAAGRARKEATDLQAQHDKLVTQYHAERQRTEVLKAELERVTKDCARRGEQLQQLSDLTANSVAQTRELQKQLQDARTREEEMRRQIEHTNTAMSDQAVRQKTTVERALQEFLSLLESVAGSNSSISSSNGSTTTGSGRSSGQILGQSSGSHNGDMESMIESLRARLREQCDVARRQKEMLDAAEAKLAEERLAVASARETASTERAGEVALVLQQANFQRTRAEELQKELGHQRELASKLEIRVRQLEDERERAVRQRDAAEMSLQAQQAQLEAAQQQQDVLVGRLYDGQRAREDAEVLQTQIRSLGRQLEEARAAAARSEANERKATSEREAREELDSTLAALQSQLGEREAALEAARRRIRELETAANSAVASRQVATEEVTKRSEELRKLTAENGRMIQHLDRLQQEKRGLEAKVQKLEAQVQTLQQDMTAAQGQLSAARDQLAAAKESSVVRDATLAQHQLSADLAAARSEAAALRAAHEAASEYAQTMARTLRQHGLSPPPPPSSTDVVSQIGDLQAKLSAESSALAAAKTEVSELRQQLADARSDIERLKRESQYMADRYTQLEAAHANSQQSWQHAASVDAEELQKLTKERDALQRQVHSLQLAGNHEADELRRKLARMEVQVESLSGSKREAEERVRVLTLEFGALRKTLGDKEAKMEAMRLALEDAKAAASQAAEMQLQAETQVAQAERARLAAVAEADKARTVAEAERARAAAAAEAEATRAKQEAERAKRSAAEAAAAARARDEAEQGRAAAAAELEKQADELGRLQSEVERLEKELEARNAEYAGLYDYCGQVIGERDAMVEEREAFSTSAAAAAAEVAALRQEIEELREDLADKEQRLAVKPKMAELQARINELSVELADLKGERDVAVAENNQLSSKLQEETEAHFQTDGRRVRLGEEVERLRGILKMYSIPF</sequence>
<dbReference type="PANTHER" id="PTHR23159">
    <property type="entry name" value="CENTROSOMAL PROTEIN 2"/>
    <property type="match status" value="1"/>
</dbReference>
<dbReference type="EMBL" id="BNCQ01000009">
    <property type="protein sequence ID" value="GIM01478.1"/>
    <property type="molecule type" value="Genomic_DNA"/>
</dbReference>
<dbReference type="Proteomes" id="UP000722791">
    <property type="component" value="Unassembled WGS sequence"/>
</dbReference>
<feature type="compositionally biased region" description="Basic and acidic residues" evidence="2">
    <location>
        <begin position="237"/>
        <end position="247"/>
    </location>
</feature>
<evidence type="ECO:0000256" key="2">
    <source>
        <dbReference type="SAM" id="MobiDB-lite"/>
    </source>
</evidence>